<evidence type="ECO:0000313" key="1">
    <source>
        <dbReference type="EMBL" id="TNN31822.1"/>
    </source>
</evidence>
<organism evidence="1 2">
    <name type="scientific">Liparis tanakae</name>
    <name type="common">Tanaka's snailfish</name>
    <dbReference type="NCBI Taxonomy" id="230148"/>
    <lineage>
        <taxon>Eukaryota</taxon>
        <taxon>Metazoa</taxon>
        <taxon>Chordata</taxon>
        <taxon>Craniata</taxon>
        <taxon>Vertebrata</taxon>
        <taxon>Euteleostomi</taxon>
        <taxon>Actinopterygii</taxon>
        <taxon>Neopterygii</taxon>
        <taxon>Teleostei</taxon>
        <taxon>Neoteleostei</taxon>
        <taxon>Acanthomorphata</taxon>
        <taxon>Eupercaria</taxon>
        <taxon>Perciformes</taxon>
        <taxon>Cottioidei</taxon>
        <taxon>Cottales</taxon>
        <taxon>Liparidae</taxon>
        <taxon>Liparis</taxon>
    </lineage>
</organism>
<comment type="caution">
    <text evidence="1">The sequence shown here is derived from an EMBL/GenBank/DDBJ whole genome shotgun (WGS) entry which is preliminary data.</text>
</comment>
<dbReference type="Proteomes" id="UP000314294">
    <property type="component" value="Unassembled WGS sequence"/>
</dbReference>
<gene>
    <name evidence="1" type="ORF">EYF80_058021</name>
</gene>
<reference evidence="1 2" key="1">
    <citation type="submission" date="2019-03" db="EMBL/GenBank/DDBJ databases">
        <title>First draft genome of Liparis tanakae, snailfish: a comprehensive survey of snailfish specific genes.</title>
        <authorList>
            <person name="Kim W."/>
            <person name="Song I."/>
            <person name="Jeong J.-H."/>
            <person name="Kim D."/>
            <person name="Kim S."/>
            <person name="Ryu S."/>
            <person name="Song J.Y."/>
            <person name="Lee S.K."/>
        </authorList>
    </citation>
    <scope>NUCLEOTIDE SEQUENCE [LARGE SCALE GENOMIC DNA]</scope>
    <source>
        <tissue evidence="1">Muscle</tissue>
    </source>
</reference>
<evidence type="ECO:0000313" key="2">
    <source>
        <dbReference type="Proteomes" id="UP000314294"/>
    </source>
</evidence>
<name>A0A4Z2EU75_9TELE</name>
<accession>A0A4Z2EU75</accession>
<dbReference type="AlphaFoldDB" id="A0A4Z2EU75"/>
<dbReference type="EMBL" id="SRLO01003127">
    <property type="protein sequence ID" value="TNN31822.1"/>
    <property type="molecule type" value="Genomic_DNA"/>
</dbReference>
<proteinExistence type="predicted"/>
<sequence length="110" mass="12216">MIHPTIGYTRGAMKADTSMFPVQSGDVAVPQILNGRLYSRRLLQLWVHGLDQLPGWPYGGLCRSNSTSLSLQAANSRNWASEGTDWFWAWDQSASDSDDTVPKGSLWSKD</sequence>
<keyword evidence="2" id="KW-1185">Reference proteome</keyword>
<protein>
    <submittedName>
        <fullName evidence="1">Uncharacterized protein</fullName>
    </submittedName>
</protein>